<dbReference type="GO" id="GO:0003723">
    <property type="term" value="F:RNA binding"/>
    <property type="evidence" value="ECO:0007669"/>
    <property type="project" value="UniProtKB-KW"/>
</dbReference>
<dbReference type="SMART" id="SM00316">
    <property type="entry name" value="S1"/>
    <property type="match status" value="1"/>
</dbReference>
<dbReference type="PANTHER" id="PTHR30001">
    <property type="entry name" value="RIBONUCLEASE"/>
    <property type="match status" value="1"/>
</dbReference>
<dbReference type="NCBIfam" id="TIGR00757">
    <property type="entry name" value="RNaseEG"/>
    <property type="match status" value="1"/>
</dbReference>
<evidence type="ECO:0000259" key="6">
    <source>
        <dbReference type="PROSITE" id="PS50126"/>
    </source>
</evidence>
<gene>
    <name evidence="7" type="ORF">CF386_02320</name>
</gene>
<keyword evidence="8" id="KW-1185">Reference proteome</keyword>
<dbReference type="KEGG" id="pmai:CF386_02320"/>
<dbReference type="GO" id="GO:0005737">
    <property type="term" value="C:cytoplasm"/>
    <property type="evidence" value="ECO:0007669"/>
    <property type="project" value="TreeGrafter"/>
</dbReference>
<dbReference type="GO" id="GO:0046872">
    <property type="term" value="F:metal ion binding"/>
    <property type="evidence" value="ECO:0007669"/>
    <property type="project" value="UniProtKB-KW"/>
</dbReference>
<dbReference type="OrthoDB" id="9804278at2"/>
<name>A0A220VCF3_9GAMM</name>
<dbReference type="GO" id="GO:0016787">
    <property type="term" value="F:hydrolase activity"/>
    <property type="evidence" value="ECO:0007669"/>
    <property type="project" value="UniProtKB-KW"/>
</dbReference>
<evidence type="ECO:0000256" key="2">
    <source>
        <dbReference type="ARBA" id="ARBA00022723"/>
    </source>
</evidence>
<evidence type="ECO:0000256" key="3">
    <source>
        <dbReference type="ARBA" id="ARBA00022801"/>
    </source>
</evidence>
<dbReference type="CDD" id="cd04453">
    <property type="entry name" value="S1_RNase_E"/>
    <property type="match status" value="1"/>
</dbReference>
<dbReference type="Gene3D" id="2.40.50.140">
    <property type="entry name" value="Nucleic acid-binding proteins"/>
    <property type="match status" value="1"/>
</dbReference>
<dbReference type="InterPro" id="IPR019307">
    <property type="entry name" value="RNA-bd_AU-1/RNase_E/G"/>
</dbReference>
<dbReference type="GO" id="GO:0004540">
    <property type="term" value="F:RNA nuclease activity"/>
    <property type="evidence" value="ECO:0007669"/>
    <property type="project" value="InterPro"/>
</dbReference>
<keyword evidence="3" id="KW-0378">Hydrolase</keyword>
<dbReference type="InterPro" id="IPR012340">
    <property type="entry name" value="NA-bd_OB-fold"/>
</dbReference>
<comment type="cofactor">
    <cofactor evidence="1">
        <name>Mg(2+)</name>
        <dbReference type="ChEBI" id="CHEBI:18420"/>
    </cofactor>
</comment>
<sequence>MTIELLMNITPGETRVALVQNSDLQEIYIERNKNENILSSIFLGKVNRVLPGMQAAFIDIGMDKAAFLHVKDIKVRNTTTDINIVDLLNVGQNILVQVIKEPIGSKGARLTTDITLPSRYLVFLPDEEHTAISQRIKNKDERERLKKIASTHTDEIGSFIVRTAAEGISDEEISQDAVFLKHLWKKILEKKSNQKPKSQLYGEISLSSRIIRDFVGTEIDKVLVDSESEYYNLLNFSKELIPYLSDKVEFYNFSKPLFDLYDIENEIQSTLQSKVDLKSGGYIVIEQTEAMTTIDINTGAFVGKRNLEETIFNTNIESTKVIARQLKLRNLGGMILIDFIDMNDLKHRERVLDALKSELDKDKVKTNVYGFTQLGLVELTRKRTKDSLEKIMTEPCSTCLGRGYIKTVETVCYEIYREIIRVNNTFDADCFLIYVSKNVAIALRSEEFGILSQLEMVINKDIKIKTENLYGQEQFDVVLM</sequence>
<accession>A0A220VCF3</accession>
<evidence type="ECO:0000256" key="1">
    <source>
        <dbReference type="ARBA" id="ARBA00001946"/>
    </source>
</evidence>
<keyword evidence="2" id="KW-0479">Metal-binding</keyword>
<dbReference type="PANTHER" id="PTHR30001:SF0">
    <property type="entry name" value="RIBONUCLEASE G"/>
    <property type="match status" value="1"/>
</dbReference>
<dbReference type="InterPro" id="IPR003029">
    <property type="entry name" value="S1_domain"/>
</dbReference>
<evidence type="ECO:0000313" key="7">
    <source>
        <dbReference type="EMBL" id="ASK77961.1"/>
    </source>
</evidence>
<keyword evidence="4" id="KW-0460">Magnesium</keyword>
<feature type="domain" description="S1 motif" evidence="6">
    <location>
        <begin position="39"/>
        <end position="113"/>
    </location>
</feature>
<proteinExistence type="predicted"/>
<evidence type="ECO:0000313" key="8">
    <source>
        <dbReference type="Proteomes" id="UP000242175"/>
    </source>
</evidence>
<dbReference type="NCBIfam" id="NF008689">
    <property type="entry name" value="PRK11712.1"/>
    <property type="match status" value="1"/>
</dbReference>
<organism evidence="7 8">
    <name type="scientific">Paraphotobacterium marinum</name>
    <dbReference type="NCBI Taxonomy" id="1755811"/>
    <lineage>
        <taxon>Bacteria</taxon>
        <taxon>Pseudomonadati</taxon>
        <taxon>Pseudomonadota</taxon>
        <taxon>Gammaproteobacteria</taxon>
        <taxon>Vibrionales</taxon>
        <taxon>Vibrionaceae</taxon>
        <taxon>Paraphotobacterium</taxon>
    </lineage>
</organism>
<dbReference type="Proteomes" id="UP000242175">
    <property type="component" value="Chromosome large"/>
</dbReference>
<dbReference type="SUPFAM" id="SSF50249">
    <property type="entry name" value="Nucleic acid-binding proteins"/>
    <property type="match status" value="1"/>
</dbReference>
<dbReference type="AlphaFoldDB" id="A0A220VCF3"/>
<evidence type="ECO:0000256" key="5">
    <source>
        <dbReference type="ARBA" id="ARBA00022884"/>
    </source>
</evidence>
<dbReference type="RefSeq" id="WP_089072871.1">
    <property type="nucleotide sequence ID" value="NZ_CBCSAM010000005.1"/>
</dbReference>
<keyword evidence="5" id="KW-0694">RNA-binding</keyword>
<dbReference type="Pfam" id="PF10150">
    <property type="entry name" value="RNase_E_G"/>
    <property type="match status" value="1"/>
</dbReference>
<dbReference type="InterPro" id="IPR004659">
    <property type="entry name" value="RNase_E/G"/>
</dbReference>
<dbReference type="GO" id="GO:0006364">
    <property type="term" value="P:rRNA processing"/>
    <property type="evidence" value="ECO:0007669"/>
    <property type="project" value="TreeGrafter"/>
</dbReference>
<dbReference type="Gene3D" id="3.40.1260.20">
    <property type="entry name" value="Ribonuclease E, catalytic domain"/>
    <property type="match status" value="1"/>
</dbReference>
<reference evidence="7 8" key="1">
    <citation type="journal article" date="2016" name="Int. J. Syst. Evol. Microbiol.">
        <title>Paraphotobacterium marinum gen. nov., sp. nov., a member of the family Vibrionaceae, isolated from surface seawater.</title>
        <authorList>
            <person name="Huang Z."/>
            <person name="Dong C."/>
            <person name="Shao Z."/>
        </authorList>
    </citation>
    <scope>NUCLEOTIDE SEQUENCE [LARGE SCALE GENOMIC DNA]</scope>
    <source>
        <strain evidence="7 8">NSCS20N07D</strain>
    </source>
</reference>
<protein>
    <submittedName>
        <fullName evidence="7">Ribonuclease E/G</fullName>
    </submittedName>
</protein>
<dbReference type="EMBL" id="CP022355">
    <property type="protein sequence ID" value="ASK77961.1"/>
    <property type="molecule type" value="Genomic_DNA"/>
</dbReference>
<dbReference type="PROSITE" id="PS50126">
    <property type="entry name" value="S1"/>
    <property type="match status" value="1"/>
</dbReference>
<evidence type="ECO:0000256" key="4">
    <source>
        <dbReference type="ARBA" id="ARBA00022842"/>
    </source>
</evidence>